<evidence type="ECO:0000313" key="8">
    <source>
        <dbReference type="EMBL" id="GAF02191.1"/>
    </source>
</evidence>
<dbReference type="PANTHER" id="PTHR43811:SF19">
    <property type="entry name" value="39 KDA FK506-BINDING NUCLEAR PROTEIN"/>
    <property type="match status" value="1"/>
</dbReference>
<dbReference type="PANTHER" id="PTHR43811">
    <property type="entry name" value="FKBP-TYPE PEPTIDYL-PROLYL CIS-TRANS ISOMERASE FKPA"/>
    <property type="match status" value="1"/>
</dbReference>
<dbReference type="RefSeq" id="WP_235207994.1">
    <property type="nucleotide sequence ID" value="NZ_BAMD01000007.1"/>
</dbReference>
<dbReference type="Proteomes" id="UP000019402">
    <property type="component" value="Unassembled WGS sequence"/>
</dbReference>
<dbReference type="EMBL" id="BAMD01000007">
    <property type="protein sequence ID" value="GAF02191.1"/>
    <property type="molecule type" value="Genomic_DNA"/>
</dbReference>
<reference evidence="8 9" key="1">
    <citation type="journal article" date="2014" name="Genome Announc.">
        <title>Draft Genome Sequence of Cytophaga fermentans JCM 21142T, a Facultative Anaerobe Isolated from Marine Mud.</title>
        <authorList>
            <person name="Starns D."/>
            <person name="Oshima K."/>
            <person name="Suda W."/>
            <person name="Iino T."/>
            <person name="Yuki M."/>
            <person name="Inoue J."/>
            <person name="Kitamura K."/>
            <person name="Iida T."/>
            <person name="Darby A."/>
            <person name="Hattori M."/>
            <person name="Ohkuma M."/>
        </authorList>
    </citation>
    <scope>NUCLEOTIDE SEQUENCE [LARGE SCALE GENOMIC DNA]</scope>
    <source>
        <strain evidence="8 9">JCM 21142</strain>
    </source>
</reference>
<dbReference type="InterPro" id="IPR046357">
    <property type="entry name" value="PPIase_dom_sf"/>
</dbReference>
<dbReference type="GO" id="GO:0003755">
    <property type="term" value="F:peptidyl-prolyl cis-trans isomerase activity"/>
    <property type="evidence" value="ECO:0007669"/>
    <property type="project" value="UniProtKB-UniRule"/>
</dbReference>
<dbReference type="eggNOG" id="COG0545">
    <property type="taxonomic scope" value="Bacteria"/>
</dbReference>
<name>W7YCK7_9BACT</name>
<dbReference type="Pfam" id="PF00254">
    <property type="entry name" value="FKBP_C"/>
    <property type="match status" value="1"/>
</dbReference>
<dbReference type="STRING" id="869213.GCA_000517085_00658"/>
<dbReference type="SUPFAM" id="SSF54534">
    <property type="entry name" value="FKBP-like"/>
    <property type="match status" value="1"/>
</dbReference>
<evidence type="ECO:0000256" key="3">
    <source>
        <dbReference type="ARBA" id="ARBA00023110"/>
    </source>
</evidence>
<dbReference type="AlphaFoldDB" id="W7YCK7"/>
<feature type="domain" description="PPIase FKBP-type" evidence="7">
    <location>
        <begin position="86"/>
        <end position="173"/>
    </location>
</feature>
<keyword evidence="3 5" id="KW-0697">Rotamase</keyword>
<comment type="catalytic activity">
    <reaction evidence="1 5 6">
        <text>[protein]-peptidylproline (omega=180) = [protein]-peptidylproline (omega=0)</text>
        <dbReference type="Rhea" id="RHEA:16237"/>
        <dbReference type="Rhea" id="RHEA-COMP:10747"/>
        <dbReference type="Rhea" id="RHEA-COMP:10748"/>
        <dbReference type="ChEBI" id="CHEBI:83833"/>
        <dbReference type="ChEBI" id="CHEBI:83834"/>
        <dbReference type="EC" id="5.2.1.8"/>
    </reaction>
</comment>
<evidence type="ECO:0000256" key="5">
    <source>
        <dbReference type="PROSITE-ProRule" id="PRU00277"/>
    </source>
</evidence>
<evidence type="ECO:0000313" key="9">
    <source>
        <dbReference type="Proteomes" id="UP000019402"/>
    </source>
</evidence>
<evidence type="ECO:0000256" key="6">
    <source>
        <dbReference type="RuleBase" id="RU003915"/>
    </source>
</evidence>
<dbReference type="PROSITE" id="PS50059">
    <property type="entry name" value="FKBP_PPIASE"/>
    <property type="match status" value="1"/>
</dbReference>
<evidence type="ECO:0000256" key="2">
    <source>
        <dbReference type="ARBA" id="ARBA00006577"/>
    </source>
</evidence>
<gene>
    <name evidence="8" type="ORF">JCM21142_3819</name>
</gene>
<dbReference type="PROSITE" id="PS51257">
    <property type="entry name" value="PROKAR_LIPOPROTEIN"/>
    <property type="match status" value="1"/>
</dbReference>
<evidence type="ECO:0000259" key="7">
    <source>
        <dbReference type="PROSITE" id="PS50059"/>
    </source>
</evidence>
<dbReference type="InterPro" id="IPR001179">
    <property type="entry name" value="PPIase_FKBP_dom"/>
</dbReference>
<accession>W7YCK7</accession>
<sequence>MNYKSVSIVALSLLIMGGCKLQSSDKPLKRKVTAEELISVNRYMVEQDASAIKEYVERNDYHMLETQTGLWYQIEEMGEGELVQKGDVVKIAYDVSLLDGTHCYSSDSLGYKSFKVGQGGVESGLEEGILLLRKGAKATFIMPPHRAHGLVGDDDKVPGRSTLLYKVELVDLKRAMGMDSHTGDD</sequence>
<comment type="caution">
    <text evidence="8">The sequence shown here is derived from an EMBL/GenBank/DDBJ whole genome shotgun (WGS) entry which is preliminary data.</text>
</comment>
<evidence type="ECO:0000256" key="4">
    <source>
        <dbReference type="ARBA" id="ARBA00023235"/>
    </source>
</evidence>
<dbReference type="EC" id="5.2.1.8" evidence="6"/>
<comment type="similarity">
    <text evidence="2 6">Belongs to the FKBP-type PPIase family.</text>
</comment>
<keyword evidence="9" id="KW-1185">Reference proteome</keyword>
<dbReference type="Gene3D" id="3.10.50.40">
    <property type="match status" value="1"/>
</dbReference>
<keyword evidence="4 5" id="KW-0413">Isomerase</keyword>
<proteinExistence type="inferred from homology"/>
<evidence type="ECO:0000256" key="1">
    <source>
        <dbReference type="ARBA" id="ARBA00000971"/>
    </source>
</evidence>
<organism evidence="8 9">
    <name type="scientific">Saccharicrinis fermentans DSM 9555 = JCM 21142</name>
    <dbReference type="NCBI Taxonomy" id="869213"/>
    <lineage>
        <taxon>Bacteria</taxon>
        <taxon>Pseudomonadati</taxon>
        <taxon>Bacteroidota</taxon>
        <taxon>Bacteroidia</taxon>
        <taxon>Marinilabiliales</taxon>
        <taxon>Marinilabiliaceae</taxon>
        <taxon>Saccharicrinis</taxon>
    </lineage>
</organism>
<protein>
    <recommendedName>
        <fullName evidence="6">Peptidyl-prolyl cis-trans isomerase</fullName>
        <ecNumber evidence="6">5.2.1.8</ecNumber>
    </recommendedName>
</protein>